<sequence length="58" mass="6803">MFLFYILFYHNDLTQQQNTTLNKPFNQNHLHPFKVPTSSLPQPTAPVLHHQYSPPSIL</sequence>
<dbReference type="EMBL" id="MNCJ02000332">
    <property type="protein sequence ID" value="KAF5755904.1"/>
    <property type="molecule type" value="Genomic_DNA"/>
</dbReference>
<accession>A0A9K3GVN1</accession>
<reference evidence="1" key="1">
    <citation type="journal article" date="2017" name="Nature">
        <title>The sunflower genome provides insights into oil metabolism, flowering and Asterid evolution.</title>
        <authorList>
            <person name="Badouin H."/>
            <person name="Gouzy J."/>
            <person name="Grassa C.J."/>
            <person name="Murat F."/>
            <person name="Staton S.E."/>
            <person name="Cottret L."/>
            <person name="Lelandais-Briere C."/>
            <person name="Owens G.L."/>
            <person name="Carrere S."/>
            <person name="Mayjonade B."/>
            <person name="Legrand L."/>
            <person name="Gill N."/>
            <person name="Kane N.C."/>
            <person name="Bowers J.E."/>
            <person name="Hubner S."/>
            <person name="Bellec A."/>
            <person name="Berard A."/>
            <person name="Berges H."/>
            <person name="Blanchet N."/>
            <person name="Boniface M.C."/>
            <person name="Brunel D."/>
            <person name="Catrice O."/>
            <person name="Chaidir N."/>
            <person name="Claudel C."/>
            <person name="Donnadieu C."/>
            <person name="Faraut T."/>
            <person name="Fievet G."/>
            <person name="Helmstetter N."/>
            <person name="King M."/>
            <person name="Knapp S.J."/>
            <person name="Lai Z."/>
            <person name="Le Paslier M.C."/>
            <person name="Lippi Y."/>
            <person name="Lorenzon L."/>
            <person name="Mandel J.R."/>
            <person name="Marage G."/>
            <person name="Marchand G."/>
            <person name="Marquand E."/>
            <person name="Bret-Mestries E."/>
            <person name="Morien E."/>
            <person name="Nambeesan S."/>
            <person name="Nguyen T."/>
            <person name="Pegot-Espagnet P."/>
            <person name="Pouilly N."/>
            <person name="Raftis F."/>
            <person name="Sallet E."/>
            <person name="Schiex T."/>
            <person name="Thomas J."/>
            <person name="Vandecasteele C."/>
            <person name="Vares D."/>
            <person name="Vear F."/>
            <person name="Vautrin S."/>
            <person name="Crespi M."/>
            <person name="Mangin B."/>
            <person name="Burke J.M."/>
            <person name="Salse J."/>
            <person name="Munos S."/>
            <person name="Vincourt P."/>
            <person name="Rieseberg L.H."/>
            <person name="Langlade N.B."/>
        </authorList>
    </citation>
    <scope>NUCLEOTIDE SEQUENCE</scope>
    <source>
        <tissue evidence="1">Leaves</tissue>
    </source>
</reference>
<dbReference type="AlphaFoldDB" id="A0A9K3GVN1"/>
<reference evidence="1" key="2">
    <citation type="submission" date="2020-06" db="EMBL/GenBank/DDBJ databases">
        <title>Helianthus annuus Genome sequencing and assembly Release 2.</title>
        <authorList>
            <person name="Gouzy J."/>
            <person name="Langlade N."/>
            <person name="Munos S."/>
        </authorList>
    </citation>
    <scope>NUCLEOTIDE SEQUENCE</scope>
    <source>
        <tissue evidence="1">Leaves</tissue>
    </source>
</reference>
<dbReference type="Gramene" id="mRNA:HanXRQr2_Chr17g0808281">
    <property type="protein sequence ID" value="CDS:HanXRQr2_Chr17g0808281.1"/>
    <property type="gene ID" value="HanXRQr2_Chr17g0808281"/>
</dbReference>
<evidence type="ECO:0000313" key="1">
    <source>
        <dbReference type="EMBL" id="KAF5755904.1"/>
    </source>
</evidence>
<gene>
    <name evidence="1" type="ORF">HanXRQr2_Chr17g0808281</name>
</gene>
<dbReference type="Proteomes" id="UP000215914">
    <property type="component" value="Unassembled WGS sequence"/>
</dbReference>
<name>A0A9K3GVN1_HELAN</name>
<organism evidence="1 2">
    <name type="scientific">Helianthus annuus</name>
    <name type="common">Common sunflower</name>
    <dbReference type="NCBI Taxonomy" id="4232"/>
    <lineage>
        <taxon>Eukaryota</taxon>
        <taxon>Viridiplantae</taxon>
        <taxon>Streptophyta</taxon>
        <taxon>Embryophyta</taxon>
        <taxon>Tracheophyta</taxon>
        <taxon>Spermatophyta</taxon>
        <taxon>Magnoliopsida</taxon>
        <taxon>eudicotyledons</taxon>
        <taxon>Gunneridae</taxon>
        <taxon>Pentapetalae</taxon>
        <taxon>asterids</taxon>
        <taxon>campanulids</taxon>
        <taxon>Asterales</taxon>
        <taxon>Asteraceae</taxon>
        <taxon>Asteroideae</taxon>
        <taxon>Heliantheae alliance</taxon>
        <taxon>Heliantheae</taxon>
        <taxon>Helianthus</taxon>
    </lineage>
</organism>
<proteinExistence type="predicted"/>
<keyword evidence="2" id="KW-1185">Reference proteome</keyword>
<comment type="caution">
    <text evidence="1">The sequence shown here is derived from an EMBL/GenBank/DDBJ whole genome shotgun (WGS) entry which is preliminary data.</text>
</comment>
<protein>
    <submittedName>
        <fullName evidence="1">Uncharacterized protein</fullName>
    </submittedName>
</protein>
<evidence type="ECO:0000313" key="2">
    <source>
        <dbReference type="Proteomes" id="UP000215914"/>
    </source>
</evidence>